<keyword evidence="4" id="KW-1185">Reference proteome</keyword>
<accession>F3YV33</accession>
<feature type="region of interest" description="Disordered" evidence="1">
    <location>
        <begin position="83"/>
        <end position="106"/>
    </location>
</feature>
<dbReference type="EMBL" id="CP003221">
    <property type="protein sequence ID" value="EGJ49283.1"/>
    <property type="molecule type" value="Genomic_DNA"/>
</dbReference>
<name>F3YV33_DESAF</name>
<protein>
    <recommendedName>
        <fullName evidence="2">YjiS-like domain-containing protein</fullName>
    </recommendedName>
</protein>
<evidence type="ECO:0000256" key="1">
    <source>
        <dbReference type="SAM" id="MobiDB-lite"/>
    </source>
</evidence>
<evidence type="ECO:0000259" key="2">
    <source>
        <dbReference type="Pfam" id="PF06568"/>
    </source>
</evidence>
<sequence>MDTPSDPQAQRQWQIGNGLLDLSARMVRALVKWRRRRRLLQELMALDDHLLKDIGFRREEVRKALHEGGMPERIDWNSERPCKANHGSGAPRPFCGNLTTGRPCSM</sequence>
<dbReference type="Proteomes" id="UP000007844">
    <property type="component" value="Chromosome"/>
</dbReference>
<feature type="compositionally biased region" description="Polar residues" evidence="1">
    <location>
        <begin position="97"/>
        <end position="106"/>
    </location>
</feature>
<feature type="domain" description="YjiS-like" evidence="2">
    <location>
        <begin position="27"/>
        <end position="62"/>
    </location>
</feature>
<dbReference type="KEGG" id="daf:Desaf_0935"/>
<reference evidence="3 4" key="1">
    <citation type="journal article" date="2011" name="J. Bacteriol.">
        <title>Genome sequence of the mercury-methylating and pleomorphic Desulfovibrio africanus Strain Walvis Bay.</title>
        <authorList>
            <person name="Brown S.D."/>
            <person name="Wall J.D."/>
            <person name="Kucken A.M."/>
            <person name="Gilmour C.C."/>
            <person name="Podar M."/>
            <person name="Brandt C.C."/>
            <person name="Teshima H."/>
            <person name="Detter J.C."/>
            <person name="Han C.S."/>
            <person name="Land M.L."/>
            <person name="Lucas S."/>
            <person name="Han J."/>
            <person name="Pennacchio L."/>
            <person name="Nolan M."/>
            <person name="Pitluck S."/>
            <person name="Woyke T."/>
            <person name="Goodwin L."/>
            <person name="Palumbo A.V."/>
            <person name="Elias D.A."/>
        </authorList>
    </citation>
    <scope>NUCLEOTIDE SEQUENCE [LARGE SCALE GENOMIC DNA]</scope>
    <source>
        <strain evidence="3 4">Walvis Bay</strain>
    </source>
</reference>
<evidence type="ECO:0000313" key="3">
    <source>
        <dbReference type="EMBL" id="EGJ49283.1"/>
    </source>
</evidence>
<gene>
    <name evidence="3" type="ORF">Desaf_0935</name>
</gene>
<dbReference type="AlphaFoldDB" id="F3YV33"/>
<organism evidence="3 4">
    <name type="scientific">Desulfocurvibacter africanus subsp. africanus str. Walvis Bay</name>
    <dbReference type="NCBI Taxonomy" id="690850"/>
    <lineage>
        <taxon>Bacteria</taxon>
        <taxon>Pseudomonadati</taxon>
        <taxon>Thermodesulfobacteriota</taxon>
        <taxon>Desulfovibrionia</taxon>
        <taxon>Desulfovibrionales</taxon>
        <taxon>Desulfovibrionaceae</taxon>
        <taxon>Desulfocurvibacter</taxon>
    </lineage>
</organism>
<dbReference type="RefSeq" id="WP_014259101.1">
    <property type="nucleotide sequence ID" value="NC_016629.1"/>
</dbReference>
<evidence type="ECO:0000313" key="4">
    <source>
        <dbReference type="Proteomes" id="UP000007844"/>
    </source>
</evidence>
<dbReference type="Pfam" id="PF06568">
    <property type="entry name" value="YjiS-like"/>
    <property type="match status" value="1"/>
</dbReference>
<proteinExistence type="predicted"/>
<dbReference type="InterPro" id="IPR009506">
    <property type="entry name" value="YjiS-like"/>
</dbReference>
<dbReference type="HOGENOM" id="CLU_2218804_0_0_7"/>